<gene>
    <name evidence="3" type="ORF">M011DRAFT_351123</name>
</gene>
<organism evidence="3 4">
    <name type="scientific">Sporormia fimetaria CBS 119925</name>
    <dbReference type="NCBI Taxonomy" id="1340428"/>
    <lineage>
        <taxon>Eukaryota</taxon>
        <taxon>Fungi</taxon>
        <taxon>Dikarya</taxon>
        <taxon>Ascomycota</taxon>
        <taxon>Pezizomycotina</taxon>
        <taxon>Dothideomycetes</taxon>
        <taxon>Pleosporomycetidae</taxon>
        <taxon>Pleosporales</taxon>
        <taxon>Sporormiaceae</taxon>
        <taxon>Sporormia</taxon>
    </lineage>
</organism>
<reference evidence="3" key="1">
    <citation type="journal article" date="2020" name="Stud. Mycol.">
        <title>101 Dothideomycetes genomes: a test case for predicting lifestyles and emergence of pathogens.</title>
        <authorList>
            <person name="Haridas S."/>
            <person name="Albert R."/>
            <person name="Binder M."/>
            <person name="Bloem J."/>
            <person name="Labutti K."/>
            <person name="Salamov A."/>
            <person name="Andreopoulos B."/>
            <person name="Baker S."/>
            <person name="Barry K."/>
            <person name="Bills G."/>
            <person name="Bluhm B."/>
            <person name="Cannon C."/>
            <person name="Castanera R."/>
            <person name="Culley D."/>
            <person name="Daum C."/>
            <person name="Ezra D."/>
            <person name="Gonzalez J."/>
            <person name="Henrissat B."/>
            <person name="Kuo A."/>
            <person name="Liang C."/>
            <person name="Lipzen A."/>
            <person name="Lutzoni F."/>
            <person name="Magnuson J."/>
            <person name="Mondo S."/>
            <person name="Nolan M."/>
            <person name="Ohm R."/>
            <person name="Pangilinan J."/>
            <person name="Park H.-J."/>
            <person name="Ramirez L."/>
            <person name="Alfaro M."/>
            <person name="Sun H."/>
            <person name="Tritt A."/>
            <person name="Yoshinaga Y."/>
            <person name="Zwiers L.-H."/>
            <person name="Turgeon B."/>
            <person name="Goodwin S."/>
            <person name="Spatafora J."/>
            <person name="Crous P."/>
            <person name="Grigoriev I."/>
        </authorList>
    </citation>
    <scope>NUCLEOTIDE SEQUENCE</scope>
    <source>
        <strain evidence="3">CBS 119925</strain>
    </source>
</reference>
<evidence type="ECO:0000256" key="1">
    <source>
        <dbReference type="SAM" id="MobiDB-lite"/>
    </source>
</evidence>
<sequence length="239" mass="26503">MAVSTEERLPLQASEAPSGPAPLSNSSDRLGMSFDKRILLAGFSSFMCGFTLGASHAGHMAAMRFRAENAHRLPVSRPGWYLYHKSKNYYKVKEGVVVGIRRGFHLAAWTSIFFVIEESMDIFRGTWMAGRTLSEMEGIDELDMKKMDQSVRNNRDFISSALAGMVTGGLWSAWNTFPMVTAARTIKTGLLVGIGYGLGQDALIWARKKYGVPVGESWIYKNSRKSMMAAQQEPTVAEE</sequence>
<keyword evidence="2" id="KW-0472">Membrane</keyword>
<protein>
    <recommendedName>
        <fullName evidence="5">Tim17-domain-containing protein</fullName>
    </recommendedName>
</protein>
<dbReference type="Proteomes" id="UP000799440">
    <property type="component" value="Unassembled WGS sequence"/>
</dbReference>
<evidence type="ECO:0000313" key="3">
    <source>
        <dbReference type="EMBL" id="KAF2748504.1"/>
    </source>
</evidence>
<keyword evidence="4" id="KW-1185">Reference proteome</keyword>
<evidence type="ECO:0000256" key="2">
    <source>
        <dbReference type="SAM" id="Phobius"/>
    </source>
</evidence>
<keyword evidence="2" id="KW-0812">Transmembrane</keyword>
<dbReference type="PANTHER" id="PTHR37852:SF1">
    <property type="entry name" value="HIG1 DOMAIN-CONTAINING PROTEIN"/>
    <property type="match status" value="1"/>
</dbReference>
<evidence type="ECO:0000313" key="4">
    <source>
        <dbReference type="Proteomes" id="UP000799440"/>
    </source>
</evidence>
<dbReference type="AlphaFoldDB" id="A0A6A6VFK6"/>
<dbReference type="EMBL" id="MU006569">
    <property type="protein sequence ID" value="KAF2748504.1"/>
    <property type="molecule type" value="Genomic_DNA"/>
</dbReference>
<dbReference type="PANTHER" id="PTHR37852">
    <property type="entry name" value="YALI0B21208P"/>
    <property type="match status" value="1"/>
</dbReference>
<dbReference type="OrthoDB" id="5584028at2759"/>
<feature type="transmembrane region" description="Helical" evidence="2">
    <location>
        <begin position="38"/>
        <end position="57"/>
    </location>
</feature>
<proteinExistence type="predicted"/>
<name>A0A6A6VFK6_9PLEO</name>
<keyword evidence="2" id="KW-1133">Transmembrane helix</keyword>
<accession>A0A6A6VFK6</accession>
<evidence type="ECO:0008006" key="5">
    <source>
        <dbReference type="Google" id="ProtNLM"/>
    </source>
</evidence>
<feature type="region of interest" description="Disordered" evidence="1">
    <location>
        <begin position="1"/>
        <end position="24"/>
    </location>
</feature>